<protein>
    <recommendedName>
        <fullName evidence="8">Cytosine-specific methyltransferase</fullName>
        <ecNumber evidence="8">2.1.1.37</ecNumber>
    </recommendedName>
</protein>
<dbReference type="InterPro" id="IPR001525">
    <property type="entry name" value="C5_MeTfrase"/>
</dbReference>
<dbReference type="PROSITE" id="PS00094">
    <property type="entry name" value="C5_MTASE_1"/>
    <property type="match status" value="1"/>
</dbReference>
<evidence type="ECO:0000256" key="6">
    <source>
        <dbReference type="PROSITE-ProRule" id="PRU01016"/>
    </source>
</evidence>
<evidence type="ECO:0000256" key="5">
    <source>
        <dbReference type="ARBA" id="ARBA00047422"/>
    </source>
</evidence>
<proteinExistence type="inferred from homology"/>
<evidence type="ECO:0000256" key="8">
    <source>
        <dbReference type="RuleBase" id="RU000417"/>
    </source>
</evidence>
<dbReference type="EC" id="2.1.1.37" evidence="8"/>
<evidence type="ECO:0000256" key="3">
    <source>
        <dbReference type="ARBA" id="ARBA00022691"/>
    </source>
</evidence>
<dbReference type="InterPro" id="IPR050750">
    <property type="entry name" value="C5-MTase"/>
</dbReference>
<gene>
    <name evidence="9" type="primary">kasIM</name>
</gene>
<dbReference type="PANTHER" id="PTHR46098">
    <property type="entry name" value="TRNA (CYTOSINE(38)-C(5))-METHYLTRANSFERASE"/>
    <property type="match status" value="1"/>
</dbReference>
<dbReference type="PANTHER" id="PTHR46098:SF1">
    <property type="entry name" value="TRNA (CYTOSINE(38)-C(5))-METHYLTRANSFERASE"/>
    <property type="match status" value="1"/>
</dbReference>
<keyword evidence="1 6" id="KW-0489">Methyltransferase</keyword>
<accession>F1KC52</accession>
<evidence type="ECO:0000313" key="9">
    <source>
        <dbReference type="EMBL" id="ADX97305.1"/>
    </source>
</evidence>
<dbReference type="AlphaFoldDB" id="F1KC52"/>
<dbReference type="InterPro" id="IPR029063">
    <property type="entry name" value="SAM-dependent_MTases_sf"/>
</dbReference>
<evidence type="ECO:0000256" key="4">
    <source>
        <dbReference type="ARBA" id="ARBA00022747"/>
    </source>
</evidence>
<dbReference type="PROSITE" id="PS51679">
    <property type="entry name" value="SAM_MT_C5"/>
    <property type="match status" value="1"/>
</dbReference>
<dbReference type="Gene3D" id="3.40.50.150">
    <property type="entry name" value="Vaccinia Virus protein VP39"/>
    <property type="match status" value="1"/>
</dbReference>
<dbReference type="REBASE" id="3434">
    <property type="entry name" value="M.KasI"/>
</dbReference>
<dbReference type="Gene3D" id="3.90.120.10">
    <property type="entry name" value="DNA Methylase, subunit A, domain 2"/>
    <property type="match status" value="1"/>
</dbReference>
<dbReference type="PRINTS" id="PR00105">
    <property type="entry name" value="C5METTRFRASE"/>
</dbReference>
<organism evidence="9">
    <name type="scientific">Kluyvera ascorbata</name>
    <dbReference type="NCBI Taxonomy" id="51288"/>
    <lineage>
        <taxon>Bacteria</taxon>
        <taxon>Pseudomonadati</taxon>
        <taxon>Pseudomonadota</taxon>
        <taxon>Gammaproteobacteria</taxon>
        <taxon>Enterobacterales</taxon>
        <taxon>Enterobacteriaceae</taxon>
        <taxon>Kluyvera</taxon>
    </lineage>
</organism>
<dbReference type="SUPFAM" id="SSF53335">
    <property type="entry name" value="S-adenosyl-L-methionine-dependent methyltransferases"/>
    <property type="match status" value="1"/>
</dbReference>
<dbReference type="Pfam" id="PF00145">
    <property type="entry name" value="DNA_methylase"/>
    <property type="match status" value="1"/>
</dbReference>
<keyword evidence="3 6" id="KW-0949">S-adenosyl-L-methionine</keyword>
<name>F1KC52_9ENTR</name>
<feature type="active site" evidence="6">
    <location>
        <position position="73"/>
    </location>
</feature>
<reference evidence="9" key="1">
    <citation type="submission" date="2011-02" db="EMBL/GenBank/DDBJ databases">
        <title>KasI RM system.</title>
        <authorList>
            <person name="Barsomian J.M."/>
            <person name="Lunnen K.P."/>
            <person name="Lunnen K.D."/>
            <person name="Wilson G.G."/>
        </authorList>
    </citation>
    <scope>NUCLEOTIDE SEQUENCE</scope>
    <source>
        <strain evidence="9">NEB 593</strain>
    </source>
</reference>
<keyword evidence="2 6" id="KW-0808">Transferase</keyword>
<dbReference type="GO" id="GO:0009307">
    <property type="term" value="P:DNA restriction-modification system"/>
    <property type="evidence" value="ECO:0007669"/>
    <property type="project" value="UniProtKB-KW"/>
</dbReference>
<dbReference type="InterPro" id="IPR018117">
    <property type="entry name" value="C5_DNA_meth_AS"/>
</dbReference>
<evidence type="ECO:0000256" key="7">
    <source>
        <dbReference type="RuleBase" id="RU000416"/>
    </source>
</evidence>
<sequence length="388" mass="42908">MKTFYEFFAGSGMARAGLGDSWTCVFANDFDHKKGVVYQQNWGEGDLFVGDVKTVTQEQLSKNANLVWASFPCQDLSLAGAGAGLKGERSGTFWPFWGIVKQKISSGSAPEIIALENVCGMLTSHKGDDFSAICSAFNDIGYHYGAMVVDAALFLPQSRPRLFIIGVRNDIFVGDITSESPSKMWHTRTLLNAYSNLKDDAKSNWVWWDLPMPAQRKSAFADLIEENPSSVKWHTRKETQQLLDMMTDVNLAKVEAAKKLSIESKENVVGTIYKRTRTDSFGVKAQRAEVRFDDVAGCLRTPGGGSSRQVIMVVDNGTVKTRLISSRETARLMGLPDEYILPKNYNEAYHLTGDGVVVPVVSHIATHIFDPVMERVFEDAAGLLKQIA</sequence>
<dbReference type="GO" id="GO:0032259">
    <property type="term" value="P:methylation"/>
    <property type="evidence" value="ECO:0007669"/>
    <property type="project" value="UniProtKB-KW"/>
</dbReference>
<dbReference type="NCBIfam" id="TIGR00675">
    <property type="entry name" value="dcm"/>
    <property type="match status" value="1"/>
</dbReference>
<keyword evidence="4" id="KW-0680">Restriction system</keyword>
<comment type="similarity">
    <text evidence="6 7">Belongs to the class I-like SAM-binding methyltransferase superfamily. C5-methyltransferase family.</text>
</comment>
<evidence type="ECO:0000256" key="2">
    <source>
        <dbReference type="ARBA" id="ARBA00022679"/>
    </source>
</evidence>
<comment type="catalytic activity">
    <reaction evidence="5 8">
        <text>a 2'-deoxycytidine in DNA + S-adenosyl-L-methionine = a 5-methyl-2'-deoxycytidine in DNA + S-adenosyl-L-homocysteine + H(+)</text>
        <dbReference type="Rhea" id="RHEA:13681"/>
        <dbReference type="Rhea" id="RHEA-COMP:11369"/>
        <dbReference type="Rhea" id="RHEA-COMP:11370"/>
        <dbReference type="ChEBI" id="CHEBI:15378"/>
        <dbReference type="ChEBI" id="CHEBI:57856"/>
        <dbReference type="ChEBI" id="CHEBI:59789"/>
        <dbReference type="ChEBI" id="CHEBI:85452"/>
        <dbReference type="ChEBI" id="CHEBI:85454"/>
        <dbReference type="EC" id="2.1.1.37"/>
    </reaction>
</comment>
<dbReference type="EMBL" id="JF323050">
    <property type="protein sequence ID" value="ADX97305.1"/>
    <property type="molecule type" value="Genomic_DNA"/>
</dbReference>
<evidence type="ECO:0000256" key="1">
    <source>
        <dbReference type="ARBA" id="ARBA00022603"/>
    </source>
</evidence>
<dbReference type="GO" id="GO:0003886">
    <property type="term" value="F:DNA (cytosine-5-)-methyltransferase activity"/>
    <property type="evidence" value="ECO:0007669"/>
    <property type="project" value="UniProtKB-EC"/>
</dbReference>